<dbReference type="RefSeq" id="YP_010755371.1">
    <property type="nucleotide sequence ID" value="NC_073469.1"/>
</dbReference>
<dbReference type="KEGG" id="vg:80020024"/>
<evidence type="ECO:0000313" key="1">
    <source>
        <dbReference type="EMBL" id="UXE04765.1"/>
    </source>
</evidence>
<accession>A0A977PSE1</accession>
<reference evidence="1" key="1">
    <citation type="submission" date="2022-08" db="EMBL/GenBank/DDBJ databases">
        <authorList>
            <person name="Dojs M.A."/>
            <person name="Fleischacker C.L."/>
            <person name="Jackson S.M."/>
            <person name="Feiring S.B."/>
            <person name="Webb R.J."/>
            <person name="Schaefbauer A.B."/>
            <person name="Vigness C.A."/>
            <person name="Boyle B.L."/>
            <person name="Frank J.R."/>
            <person name="Fleischacker T.C."/>
            <person name="Ackerman S.B."/>
            <person name="Balish M.F."/>
            <person name="Garlena R.A."/>
            <person name="Russell D.A."/>
            <person name="Jacobs-Sera D."/>
            <person name="Hatfull G.F."/>
        </authorList>
    </citation>
    <scope>NUCLEOTIDE SEQUENCE</scope>
</reference>
<name>A0A977PSE1_9CAUD</name>
<keyword evidence="2" id="KW-1185">Reference proteome</keyword>
<protein>
    <submittedName>
        <fullName evidence="1">Uncharacterized protein</fullName>
    </submittedName>
</protein>
<gene>
    <name evidence="1" type="primary">28</name>
    <name evidence="1" type="ORF">SEA_SHAMBRE1_28</name>
</gene>
<dbReference type="Proteomes" id="UP001063033">
    <property type="component" value="Segment"/>
</dbReference>
<proteinExistence type="predicted"/>
<evidence type="ECO:0000313" key="2">
    <source>
        <dbReference type="Proteomes" id="UP001063033"/>
    </source>
</evidence>
<dbReference type="GeneID" id="80020024"/>
<sequence length="76" mass="8501">MQLELVGGPADGKLYSLPGDIQPGFIVVTFPARDLPRYLGEDADEPMVVEHVQETYVLRPDYVGHHGCPVYDYQPK</sequence>
<organism evidence="1 2">
    <name type="scientific">Arthrobacter phage Shambre1</name>
    <dbReference type="NCBI Taxonomy" id="2927284"/>
    <lineage>
        <taxon>Viruses</taxon>
        <taxon>Duplodnaviria</taxon>
        <taxon>Heunggongvirae</taxon>
        <taxon>Uroviricota</taxon>
        <taxon>Caudoviricetes</taxon>
        <taxon>Bismarckvirus</taxon>
        <taxon>Bismarckvirus shambre1</taxon>
    </lineage>
</organism>
<dbReference type="EMBL" id="OP297545">
    <property type="protein sequence ID" value="UXE04765.1"/>
    <property type="molecule type" value="Genomic_DNA"/>
</dbReference>